<reference evidence="1" key="1">
    <citation type="submission" date="2020-08" db="EMBL/GenBank/DDBJ databases">
        <title>Genome public.</title>
        <authorList>
            <person name="Liu C."/>
            <person name="Sun Q."/>
        </authorList>
    </citation>
    <scope>NUCLEOTIDE SEQUENCE</scope>
    <source>
        <strain evidence="1">NSJ-52</strain>
    </source>
</reference>
<name>A0A8J6JIE3_9FIRM</name>
<dbReference type="Pfam" id="PF13730">
    <property type="entry name" value="HTH_36"/>
    <property type="match status" value="1"/>
</dbReference>
<accession>A0A8J6JIE3</accession>
<protein>
    <submittedName>
        <fullName evidence="1">Helix-turn-helix domain-containing protein</fullName>
    </submittedName>
</protein>
<dbReference type="Gene3D" id="1.10.10.10">
    <property type="entry name" value="Winged helix-like DNA-binding domain superfamily/Winged helix DNA-binding domain"/>
    <property type="match status" value="1"/>
</dbReference>
<sequence length="101" mass="11454">MKEPFVMLSKKTFDYHLPPIPFAVYCYLLCCRNKQKGCYPSRRTISKACGISDSSVGRAIRELENAGLVRVTHNFGDGRQRNNSYELLSLEADTPPPVTER</sequence>
<organism evidence="1 2">
    <name type="scientific">Lawsonibacter faecis</name>
    <dbReference type="NCBI Taxonomy" id="2763052"/>
    <lineage>
        <taxon>Bacteria</taxon>
        <taxon>Bacillati</taxon>
        <taxon>Bacillota</taxon>
        <taxon>Clostridia</taxon>
        <taxon>Eubacteriales</taxon>
        <taxon>Oscillospiraceae</taxon>
        <taxon>Lawsonibacter</taxon>
    </lineage>
</organism>
<keyword evidence="2" id="KW-1185">Reference proteome</keyword>
<dbReference type="RefSeq" id="WP_155145507.1">
    <property type="nucleotide sequence ID" value="NZ_JACOPQ010000001.1"/>
</dbReference>
<proteinExistence type="predicted"/>
<dbReference type="SUPFAM" id="SSF46785">
    <property type="entry name" value="Winged helix' DNA-binding domain"/>
    <property type="match status" value="1"/>
</dbReference>
<dbReference type="EMBL" id="JACOPQ010000001">
    <property type="protein sequence ID" value="MBC5735400.1"/>
    <property type="molecule type" value="Genomic_DNA"/>
</dbReference>
<dbReference type="InterPro" id="IPR036388">
    <property type="entry name" value="WH-like_DNA-bd_sf"/>
</dbReference>
<dbReference type="InterPro" id="IPR036390">
    <property type="entry name" value="WH_DNA-bd_sf"/>
</dbReference>
<dbReference type="AlphaFoldDB" id="A0A8J6JIE3"/>
<evidence type="ECO:0000313" key="1">
    <source>
        <dbReference type="EMBL" id="MBC5735400.1"/>
    </source>
</evidence>
<dbReference type="Proteomes" id="UP000607645">
    <property type="component" value="Unassembled WGS sequence"/>
</dbReference>
<evidence type="ECO:0000313" key="2">
    <source>
        <dbReference type="Proteomes" id="UP000607645"/>
    </source>
</evidence>
<gene>
    <name evidence="1" type="ORF">H8S62_00045</name>
</gene>
<comment type="caution">
    <text evidence="1">The sequence shown here is derived from an EMBL/GenBank/DDBJ whole genome shotgun (WGS) entry which is preliminary data.</text>
</comment>